<dbReference type="EMBL" id="JANPWB010000010">
    <property type="protein sequence ID" value="KAJ1141307.1"/>
    <property type="molecule type" value="Genomic_DNA"/>
</dbReference>
<evidence type="ECO:0000256" key="2">
    <source>
        <dbReference type="SAM" id="MobiDB-lite"/>
    </source>
</evidence>
<evidence type="ECO:0000313" key="4">
    <source>
        <dbReference type="Proteomes" id="UP001066276"/>
    </source>
</evidence>
<name>A0AAV7QPE2_PLEWA</name>
<keyword evidence="1" id="KW-0175">Coiled coil</keyword>
<sequence>MSGKGGRLAQQNMQSLRSHCAETETASPDPEPDSKTTMSEPTLKEIMPAIQIIEGPLEPKTDSIEVKMSLLRADVNKVNERVKDIESKLTEIRGSTDTLEQQADYLQQDNALIQTKLEDMEERSRWNKICLMGVPWRAYRLGLEVF</sequence>
<accession>A0AAV7QPE2</accession>
<evidence type="ECO:0000256" key="1">
    <source>
        <dbReference type="SAM" id="Coils"/>
    </source>
</evidence>
<protein>
    <submittedName>
        <fullName evidence="3">Uncharacterized protein</fullName>
    </submittedName>
</protein>
<reference evidence="3" key="1">
    <citation type="journal article" date="2022" name="bioRxiv">
        <title>Sequencing and chromosome-scale assembly of the giantPleurodeles waltlgenome.</title>
        <authorList>
            <person name="Brown T."/>
            <person name="Elewa A."/>
            <person name="Iarovenko S."/>
            <person name="Subramanian E."/>
            <person name="Araus A.J."/>
            <person name="Petzold A."/>
            <person name="Susuki M."/>
            <person name="Suzuki K.-i.T."/>
            <person name="Hayashi T."/>
            <person name="Toyoda A."/>
            <person name="Oliveira C."/>
            <person name="Osipova E."/>
            <person name="Leigh N.D."/>
            <person name="Simon A."/>
            <person name="Yun M.H."/>
        </authorList>
    </citation>
    <scope>NUCLEOTIDE SEQUENCE</scope>
    <source>
        <strain evidence="3">20211129_DDA</strain>
        <tissue evidence="3">Liver</tissue>
    </source>
</reference>
<feature type="coiled-coil region" evidence="1">
    <location>
        <begin position="68"/>
        <end position="123"/>
    </location>
</feature>
<proteinExistence type="predicted"/>
<feature type="region of interest" description="Disordered" evidence="2">
    <location>
        <begin position="1"/>
        <end position="42"/>
    </location>
</feature>
<gene>
    <name evidence="3" type="ORF">NDU88_007640</name>
</gene>
<dbReference type="AlphaFoldDB" id="A0AAV7QPE2"/>
<evidence type="ECO:0000313" key="3">
    <source>
        <dbReference type="EMBL" id="KAJ1141307.1"/>
    </source>
</evidence>
<dbReference type="SUPFAM" id="SSF57997">
    <property type="entry name" value="Tropomyosin"/>
    <property type="match status" value="1"/>
</dbReference>
<dbReference type="Proteomes" id="UP001066276">
    <property type="component" value="Chromosome 6"/>
</dbReference>
<organism evidence="3 4">
    <name type="scientific">Pleurodeles waltl</name>
    <name type="common">Iberian ribbed newt</name>
    <dbReference type="NCBI Taxonomy" id="8319"/>
    <lineage>
        <taxon>Eukaryota</taxon>
        <taxon>Metazoa</taxon>
        <taxon>Chordata</taxon>
        <taxon>Craniata</taxon>
        <taxon>Vertebrata</taxon>
        <taxon>Euteleostomi</taxon>
        <taxon>Amphibia</taxon>
        <taxon>Batrachia</taxon>
        <taxon>Caudata</taxon>
        <taxon>Salamandroidea</taxon>
        <taxon>Salamandridae</taxon>
        <taxon>Pleurodelinae</taxon>
        <taxon>Pleurodeles</taxon>
    </lineage>
</organism>
<dbReference type="Gene3D" id="6.10.280.220">
    <property type="match status" value="1"/>
</dbReference>
<comment type="caution">
    <text evidence="3">The sequence shown here is derived from an EMBL/GenBank/DDBJ whole genome shotgun (WGS) entry which is preliminary data.</text>
</comment>
<keyword evidence="4" id="KW-1185">Reference proteome</keyword>